<evidence type="ECO:0000256" key="4">
    <source>
        <dbReference type="ARBA" id="ARBA00023136"/>
    </source>
</evidence>
<dbReference type="InterPro" id="IPR005178">
    <property type="entry name" value="Ostalpha/TMEM184C"/>
</dbReference>
<dbReference type="PANTHER" id="PTHR23423">
    <property type="entry name" value="ORGANIC SOLUTE TRANSPORTER-RELATED"/>
    <property type="match status" value="1"/>
</dbReference>
<dbReference type="AlphaFoldDB" id="A0A0B2UWB5"/>
<dbReference type="OrthoDB" id="5832279at2759"/>
<feature type="transmembrane region" description="Helical" evidence="5">
    <location>
        <begin position="176"/>
        <end position="198"/>
    </location>
</feature>
<proteinExistence type="predicted"/>
<dbReference type="SMART" id="SM01417">
    <property type="entry name" value="Solute_trans_a"/>
    <property type="match status" value="1"/>
</dbReference>
<dbReference type="EMBL" id="JPKZ01003104">
    <property type="protein sequence ID" value="KHN73544.1"/>
    <property type="molecule type" value="Genomic_DNA"/>
</dbReference>
<feature type="transmembrane region" description="Helical" evidence="5">
    <location>
        <begin position="66"/>
        <end position="87"/>
    </location>
</feature>
<organism evidence="6 7">
    <name type="scientific">Toxocara canis</name>
    <name type="common">Canine roundworm</name>
    <dbReference type="NCBI Taxonomy" id="6265"/>
    <lineage>
        <taxon>Eukaryota</taxon>
        <taxon>Metazoa</taxon>
        <taxon>Ecdysozoa</taxon>
        <taxon>Nematoda</taxon>
        <taxon>Chromadorea</taxon>
        <taxon>Rhabditida</taxon>
        <taxon>Spirurina</taxon>
        <taxon>Ascaridomorpha</taxon>
        <taxon>Ascaridoidea</taxon>
        <taxon>Toxocaridae</taxon>
        <taxon>Toxocara</taxon>
    </lineage>
</organism>
<comment type="subcellular location">
    <subcellularLocation>
        <location evidence="1">Membrane</location>
        <topology evidence="1">Multi-pass membrane protein</topology>
    </subcellularLocation>
</comment>
<feature type="transmembrane region" description="Helical" evidence="5">
    <location>
        <begin position="93"/>
        <end position="114"/>
    </location>
</feature>
<dbReference type="STRING" id="6265.A0A0B2UWB5"/>
<accession>A0A0B2UWB5</accession>
<dbReference type="Pfam" id="PF03619">
    <property type="entry name" value="Solute_trans_a"/>
    <property type="match status" value="1"/>
</dbReference>
<keyword evidence="2 5" id="KW-0812">Transmembrane</keyword>
<gene>
    <name evidence="6" type="primary">osta-2</name>
    <name evidence="6" type="ORF">Tcan_13207</name>
</gene>
<dbReference type="Proteomes" id="UP000031036">
    <property type="component" value="Unassembled WGS sequence"/>
</dbReference>
<protein>
    <submittedName>
        <fullName evidence="6">Organic solute transporter alpha-like protein 2</fullName>
    </submittedName>
</protein>
<keyword evidence="7" id="KW-1185">Reference proteome</keyword>
<dbReference type="GO" id="GO:0016020">
    <property type="term" value="C:membrane"/>
    <property type="evidence" value="ECO:0007669"/>
    <property type="project" value="UniProtKB-SubCell"/>
</dbReference>
<evidence type="ECO:0000256" key="5">
    <source>
        <dbReference type="SAM" id="Phobius"/>
    </source>
</evidence>
<keyword evidence="4 5" id="KW-0472">Membrane</keyword>
<evidence type="ECO:0000256" key="3">
    <source>
        <dbReference type="ARBA" id="ARBA00022989"/>
    </source>
</evidence>
<evidence type="ECO:0000256" key="2">
    <source>
        <dbReference type="ARBA" id="ARBA00022692"/>
    </source>
</evidence>
<reference evidence="6 7" key="1">
    <citation type="submission" date="2014-11" db="EMBL/GenBank/DDBJ databases">
        <title>Genetic blueprint of the zoonotic pathogen Toxocara canis.</title>
        <authorList>
            <person name="Zhu X.-Q."/>
            <person name="Korhonen P.K."/>
            <person name="Cai H."/>
            <person name="Young N.D."/>
            <person name="Nejsum P."/>
            <person name="von Samson-Himmelstjerna G."/>
            <person name="Boag P.R."/>
            <person name="Tan P."/>
            <person name="Li Q."/>
            <person name="Min J."/>
            <person name="Yang Y."/>
            <person name="Wang X."/>
            <person name="Fang X."/>
            <person name="Hall R.S."/>
            <person name="Hofmann A."/>
            <person name="Sternberg P.W."/>
            <person name="Jex A.R."/>
            <person name="Gasser R.B."/>
        </authorList>
    </citation>
    <scope>NUCLEOTIDE SEQUENCE [LARGE SCALE GENOMIC DNA]</scope>
    <source>
        <strain evidence="6">PN_DK_2014</strain>
    </source>
</reference>
<keyword evidence="3 5" id="KW-1133">Transmembrane helix</keyword>
<evidence type="ECO:0000313" key="6">
    <source>
        <dbReference type="EMBL" id="KHN73544.1"/>
    </source>
</evidence>
<comment type="caution">
    <text evidence="6">The sequence shown here is derived from an EMBL/GenBank/DDBJ whole genome shotgun (WGS) entry which is preliminary data.</text>
</comment>
<evidence type="ECO:0000256" key="1">
    <source>
        <dbReference type="ARBA" id="ARBA00004141"/>
    </source>
</evidence>
<feature type="transmembrane region" description="Helical" evidence="5">
    <location>
        <begin position="6"/>
        <end position="22"/>
    </location>
</feature>
<name>A0A0B2UWB5_TOXCA</name>
<sequence>MQNYFSIALWIIICLLMNIFEGRHKMVKKMKNECSRISVQTPPFCCVFPCLPKFDLEQERIHFCELMVFQAPCVRLLFTVLSLILYFEYQNGAFIALKILDFVSLPSLLIGIYGTHILVTTVSRLDELMPYRYTYVFRMLDFYFMFFGIQHPIFDFLSRAGAFGCGTILPSLETAFFWKNFVIVLESFFVSLISTALLKPSQSALFDKYPSCPSVSSSTATHESST</sequence>
<dbReference type="OMA" id="NIFEGRH"/>
<feature type="transmembrane region" description="Helical" evidence="5">
    <location>
        <begin position="135"/>
        <end position="154"/>
    </location>
</feature>
<evidence type="ECO:0000313" key="7">
    <source>
        <dbReference type="Proteomes" id="UP000031036"/>
    </source>
</evidence>